<evidence type="ECO:0000256" key="2">
    <source>
        <dbReference type="ARBA" id="ARBA00022741"/>
    </source>
</evidence>
<dbReference type="SUPFAM" id="SSF52540">
    <property type="entry name" value="P-loop containing nucleoside triphosphate hydrolases"/>
    <property type="match status" value="2"/>
</dbReference>
<name>A0A1W2AG89_9BACT</name>
<dbReference type="CDD" id="cd17933">
    <property type="entry name" value="DEXSc_RecD-like"/>
    <property type="match status" value="1"/>
</dbReference>
<keyword evidence="15" id="KW-1185">Reference proteome</keyword>
<dbReference type="STRING" id="1121400.SAMN02746065_10553"/>
<dbReference type="NCBIfam" id="TIGR01447">
    <property type="entry name" value="recD"/>
    <property type="match status" value="1"/>
</dbReference>
<evidence type="ECO:0000256" key="7">
    <source>
        <dbReference type="ARBA" id="ARBA00022840"/>
    </source>
</evidence>
<dbReference type="PANTHER" id="PTHR43788">
    <property type="entry name" value="DNA2/NAM7 HELICASE FAMILY MEMBER"/>
    <property type="match status" value="1"/>
</dbReference>
<keyword evidence="10" id="KW-0413">Isomerase</keyword>
<feature type="region of interest" description="Disordered" evidence="11">
    <location>
        <begin position="508"/>
        <end position="527"/>
    </location>
</feature>
<dbReference type="AlphaFoldDB" id="A0A1W2AG89"/>
<evidence type="ECO:0000256" key="4">
    <source>
        <dbReference type="ARBA" id="ARBA00022801"/>
    </source>
</evidence>
<dbReference type="InterPro" id="IPR050534">
    <property type="entry name" value="Coronavir_polyprotein_1ab"/>
</dbReference>
<dbReference type="GO" id="GO:0006302">
    <property type="term" value="P:double-strand break repair"/>
    <property type="evidence" value="ECO:0007669"/>
    <property type="project" value="InterPro"/>
</dbReference>
<proteinExistence type="inferred from homology"/>
<accession>A0A1W2AG89</accession>
<dbReference type="GO" id="GO:0005524">
    <property type="term" value="F:ATP binding"/>
    <property type="evidence" value="ECO:0007669"/>
    <property type="project" value="UniProtKB-KW"/>
</dbReference>
<dbReference type="Gene3D" id="3.40.50.300">
    <property type="entry name" value="P-loop containing nucleotide triphosphate hydrolases"/>
    <property type="match status" value="3"/>
</dbReference>
<dbReference type="Pfam" id="PF13245">
    <property type="entry name" value="AAA_19"/>
    <property type="match status" value="1"/>
</dbReference>
<evidence type="ECO:0000313" key="14">
    <source>
        <dbReference type="EMBL" id="SMC59633.1"/>
    </source>
</evidence>
<gene>
    <name evidence="14" type="ORF">SAMN02746065_10553</name>
</gene>
<evidence type="ECO:0000256" key="6">
    <source>
        <dbReference type="ARBA" id="ARBA00022839"/>
    </source>
</evidence>
<evidence type="ECO:0000259" key="13">
    <source>
        <dbReference type="Pfam" id="PF21185"/>
    </source>
</evidence>
<dbReference type="InterPro" id="IPR049550">
    <property type="entry name" value="RecD_N"/>
</dbReference>
<dbReference type="GO" id="GO:0003677">
    <property type="term" value="F:DNA binding"/>
    <property type="evidence" value="ECO:0007669"/>
    <property type="project" value="UniProtKB-KW"/>
</dbReference>
<dbReference type="InterPro" id="IPR027785">
    <property type="entry name" value="UvrD-like_helicase_C"/>
</dbReference>
<evidence type="ECO:0000256" key="8">
    <source>
        <dbReference type="ARBA" id="ARBA00023125"/>
    </source>
</evidence>
<dbReference type="InterPro" id="IPR006344">
    <property type="entry name" value="RecD"/>
</dbReference>
<evidence type="ECO:0000256" key="1">
    <source>
        <dbReference type="ARBA" id="ARBA00022722"/>
    </source>
</evidence>
<dbReference type="HAMAP" id="MF_01487">
    <property type="entry name" value="RecD"/>
    <property type="match status" value="1"/>
</dbReference>
<dbReference type="GO" id="GO:0009338">
    <property type="term" value="C:exodeoxyribonuclease V complex"/>
    <property type="evidence" value="ECO:0007669"/>
    <property type="project" value="InterPro"/>
</dbReference>
<sequence>MSAVGDSAVGIQVLQCHIITTGRFYFDSILWNMEGYGFCEKRKGEMNLTPEQLFELLDAWTHRGWMRSLDRAFVRFLNQESPQKSGEVLLAAALVSHQLGRGHVCLDLEIALADPDATLSLPPEGETGEDLPDKPSQVLQGVTLKAWETLLTDSVLVSLDNTRKRPLILNNHRLYLYRSWHHTCFVAETIKDLMARRFSVPGDLSWRLGWAFSSLRSPKEASGKEIHWQSIAAGVAARNAFTVISGGPGTGKTTTVVQILALLQSLALEENSPLKIRLAAPTGKAAARLTESMGSALDQLSDDIKPHMPREVTTIHRLLGSRPDSRHFLHHGQNRLHADLLVVDEASMVDLEMMAAMLDALPAHARLILLGDKDQLASVEAGAVLGDLCRDADPPRYDKAFVDWAKEYTGYSLKKFRGKANSMQEHIVVLQKSHRFGENSGIGALARAVNAGDDRKSIKLFQGEFADIQRMTLESLDVKEFLHLVLDGLDESATGKNGKIAPCVSCDKSSNTHEPTPPQFNAMKGRGDDKAHAVDQSKVQQKKGGYRVYLEAVAASPLKKGGVTKESEILWLRQVLELFGQFQLLAVVRKGPFGVEGLNRSVARVLAARGLIPATDGWYPGRPVMVTRNDYSLGLMNGDVGIYLPVWDFVAEKEIYRVVFPMVDGTLKKVLPSRLDTVETVYVMTVHKSQGSEFDHTVLVLPDTKSPVLTRELLYTGITRARARFTLVEPRGSSFGWAVKRKTRRASGLGDLLARESQK</sequence>
<feature type="domain" description="UvrD-like helicase C-terminal" evidence="12">
    <location>
        <begin position="681"/>
        <end position="728"/>
    </location>
</feature>
<protein>
    <submittedName>
        <fullName evidence="14">DNA helicase/exodeoxyribonuclease V, alpha subunit</fullName>
    </submittedName>
</protein>
<keyword evidence="6" id="KW-0269">Exonuclease</keyword>
<dbReference type="InterPro" id="IPR041851">
    <property type="entry name" value="RecD_N_sf"/>
</dbReference>
<dbReference type="EMBL" id="FWXY01000005">
    <property type="protein sequence ID" value="SMC59633.1"/>
    <property type="molecule type" value="Genomic_DNA"/>
</dbReference>
<dbReference type="Pfam" id="PF21185">
    <property type="entry name" value="RecD_N"/>
    <property type="match status" value="1"/>
</dbReference>
<evidence type="ECO:0000256" key="5">
    <source>
        <dbReference type="ARBA" id="ARBA00022806"/>
    </source>
</evidence>
<keyword evidence="1" id="KW-0540">Nuclease</keyword>
<keyword evidence="8" id="KW-0238">DNA-binding</keyword>
<evidence type="ECO:0000256" key="11">
    <source>
        <dbReference type="SAM" id="MobiDB-lite"/>
    </source>
</evidence>
<keyword evidence="2" id="KW-0547">Nucleotide-binding</keyword>
<dbReference type="InterPro" id="IPR027417">
    <property type="entry name" value="P-loop_NTPase"/>
</dbReference>
<evidence type="ECO:0000256" key="10">
    <source>
        <dbReference type="ARBA" id="ARBA00023235"/>
    </source>
</evidence>
<keyword evidence="9" id="KW-0234">DNA repair</keyword>
<keyword evidence="5 14" id="KW-0347">Helicase</keyword>
<dbReference type="Proteomes" id="UP000192418">
    <property type="component" value="Unassembled WGS sequence"/>
</dbReference>
<dbReference type="CDD" id="cd18809">
    <property type="entry name" value="SF1_C_RecD"/>
    <property type="match status" value="1"/>
</dbReference>
<evidence type="ECO:0000313" key="15">
    <source>
        <dbReference type="Proteomes" id="UP000192418"/>
    </source>
</evidence>
<dbReference type="Pfam" id="PF13538">
    <property type="entry name" value="UvrD_C_2"/>
    <property type="match status" value="1"/>
</dbReference>
<dbReference type="PANTHER" id="PTHR43788:SF6">
    <property type="entry name" value="DNA HELICASE B"/>
    <property type="match status" value="1"/>
</dbReference>
<feature type="domain" description="RecBCD enzyme subunit RecD N-terminal" evidence="13">
    <location>
        <begin position="63"/>
        <end position="175"/>
    </location>
</feature>
<organism evidence="14 15">
    <name type="scientific">Desulfocicer vacuolatum DSM 3385</name>
    <dbReference type="NCBI Taxonomy" id="1121400"/>
    <lineage>
        <taxon>Bacteria</taxon>
        <taxon>Pseudomonadati</taxon>
        <taxon>Thermodesulfobacteriota</taxon>
        <taxon>Desulfobacteria</taxon>
        <taxon>Desulfobacterales</taxon>
        <taxon>Desulfobacteraceae</taxon>
        <taxon>Desulfocicer</taxon>
    </lineage>
</organism>
<dbReference type="RefSeq" id="WP_232367073.1">
    <property type="nucleotide sequence ID" value="NZ_FWXY01000005.1"/>
</dbReference>
<evidence type="ECO:0000259" key="12">
    <source>
        <dbReference type="Pfam" id="PF13538"/>
    </source>
</evidence>
<dbReference type="GO" id="GO:0006310">
    <property type="term" value="P:DNA recombination"/>
    <property type="evidence" value="ECO:0007669"/>
    <property type="project" value="InterPro"/>
</dbReference>
<dbReference type="GO" id="GO:0008854">
    <property type="term" value="F:exodeoxyribonuclease V activity"/>
    <property type="evidence" value="ECO:0007669"/>
    <property type="project" value="InterPro"/>
</dbReference>
<reference evidence="14 15" key="1">
    <citation type="submission" date="2017-04" db="EMBL/GenBank/DDBJ databases">
        <authorList>
            <person name="Afonso C.L."/>
            <person name="Miller P.J."/>
            <person name="Scott M.A."/>
            <person name="Spackman E."/>
            <person name="Goraichik I."/>
            <person name="Dimitrov K.M."/>
            <person name="Suarez D.L."/>
            <person name="Swayne D.E."/>
        </authorList>
    </citation>
    <scope>NUCLEOTIDE SEQUENCE [LARGE SCALE GENOMIC DNA]</scope>
    <source>
        <strain evidence="14 15">DSM 3385</strain>
    </source>
</reference>
<keyword evidence="3" id="KW-0227">DNA damage</keyword>
<evidence type="ECO:0000256" key="3">
    <source>
        <dbReference type="ARBA" id="ARBA00022763"/>
    </source>
</evidence>
<dbReference type="Gene3D" id="1.10.10.1020">
    <property type="entry name" value="RecBCD complex, subunit RecD, N-terminal domain"/>
    <property type="match status" value="1"/>
</dbReference>
<evidence type="ECO:0000256" key="9">
    <source>
        <dbReference type="ARBA" id="ARBA00023204"/>
    </source>
</evidence>
<dbReference type="GO" id="GO:0017116">
    <property type="term" value="F:single-stranded DNA helicase activity"/>
    <property type="evidence" value="ECO:0007669"/>
    <property type="project" value="TreeGrafter"/>
</dbReference>
<keyword evidence="4" id="KW-0378">Hydrolase</keyword>
<keyword evidence="7" id="KW-0067">ATP-binding</keyword>